<evidence type="ECO:0000256" key="1">
    <source>
        <dbReference type="ARBA" id="ARBA00009995"/>
    </source>
</evidence>
<evidence type="ECO:0000256" key="2">
    <source>
        <dbReference type="ARBA" id="ARBA00022676"/>
    </source>
</evidence>
<accession>A0A671LX39</accession>
<evidence type="ECO:0000313" key="5">
    <source>
        <dbReference type="Proteomes" id="UP000472260"/>
    </source>
</evidence>
<keyword evidence="2" id="KW-0328">Glycosyltransferase</keyword>
<evidence type="ECO:0000313" key="4">
    <source>
        <dbReference type="Ensembl" id="ENSSANP00000025059.1"/>
    </source>
</evidence>
<gene>
    <name evidence="4" type="primary">LOC107667542</name>
</gene>
<sequence length="173" mass="19818">MDKLRNGKFDVVLSDPIYPCSDIVAEELNVPLVFTFRLSIANVAERVCGQIPAPPSFVPGAMSKLTDKMSFTERAKNMLFYLSQDLLATIAWRKFDNYYTEYLGRPTSFCEMLGKADIWLIRTYWDFEFPRPFLPNFKYVGGLHCTPAKPLPKSLPTCSGKSVYVDMYHLFLC</sequence>
<protein>
    <submittedName>
        <fullName evidence="4">UDP-glucuronosyltransferase 2A1-like</fullName>
    </submittedName>
</protein>
<dbReference type="Ensembl" id="ENSSANT00000026693.1">
    <property type="protein sequence ID" value="ENSSANP00000025059.1"/>
    <property type="gene ID" value="ENSSANG00000012907.1"/>
</dbReference>
<dbReference type="PANTHER" id="PTHR48043">
    <property type="entry name" value="EG:EG0003.4 PROTEIN-RELATED"/>
    <property type="match status" value="1"/>
</dbReference>
<reference evidence="4" key="2">
    <citation type="submission" date="2025-09" db="UniProtKB">
        <authorList>
            <consortium name="Ensembl"/>
        </authorList>
    </citation>
    <scope>IDENTIFICATION</scope>
</reference>
<dbReference type="AlphaFoldDB" id="A0A671LX39"/>
<dbReference type="InterPro" id="IPR050271">
    <property type="entry name" value="UDP-glycosyltransferase"/>
</dbReference>
<organism evidence="4 5">
    <name type="scientific">Sinocyclocheilus anshuiensis</name>
    <dbReference type="NCBI Taxonomy" id="1608454"/>
    <lineage>
        <taxon>Eukaryota</taxon>
        <taxon>Metazoa</taxon>
        <taxon>Chordata</taxon>
        <taxon>Craniata</taxon>
        <taxon>Vertebrata</taxon>
        <taxon>Euteleostomi</taxon>
        <taxon>Actinopterygii</taxon>
        <taxon>Neopterygii</taxon>
        <taxon>Teleostei</taxon>
        <taxon>Ostariophysi</taxon>
        <taxon>Cypriniformes</taxon>
        <taxon>Cyprinidae</taxon>
        <taxon>Cyprininae</taxon>
        <taxon>Sinocyclocheilus</taxon>
    </lineage>
</organism>
<dbReference type="SUPFAM" id="SSF53756">
    <property type="entry name" value="UDP-Glycosyltransferase/glycogen phosphorylase"/>
    <property type="match status" value="1"/>
</dbReference>
<dbReference type="Proteomes" id="UP000472260">
    <property type="component" value="Unassembled WGS sequence"/>
</dbReference>
<keyword evidence="3" id="KW-0808">Transferase</keyword>
<dbReference type="Pfam" id="PF00201">
    <property type="entry name" value="UDPGT"/>
    <property type="match status" value="1"/>
</dbReference>
<evidence type="ECO:0000256" key="3">
    <source>
        <dbReference type="ARBA" id="ARBA00022679"/>
    </source>
</evidence>
<dbReference type="Gene3D" id="3.40.50.2000">
    <property type="entry name" value="Glycogen Phosphorylase B"/>
    <property type="match status" value="1"/>
</dbReference>
<reference evidence="4" key="1">
    <citation type="submission" date="2025-08" db="UniProtKB">
        <authorList>
            <consortium name="Ensembl"/>
        </authorList>
    </citation>
    <scope>IDENTIFICATION</scope>
</reference>
<comment type="similarity">
    <text evidence="1">Belongs to the UDP-glycosyltransferase family.</text>
</comment>
<keyword evidence="5" id="KW-1185">Reference proteome</keyword>
<name>A0A671LX39_9TELE</name>
<dbReference type="GO" id="GO:0015020">
    <property type="term" value="F:glucuronosyltransferase activity"/>
    <property type="evidence" value="ECO:0007669"/>
    <property type="project" value="TreeGrafter"/>
</dbReference>
<proteinExistence type="inferred from homology"/>
<dbReference type="InterPro" id="IPR002213">
    <property type="entry name" value="UDP_glucos_trans"/>
</dbReference>
<dbReference type="PANTHER" id="PTHR48043:SF140">
    <property type="entry name" value="UDP-GLUCURONOSYLTRANSFERASE 2A1"/>
    <property type="match status" value="1"/>
</dbReference>